<gene>
    <name evidence="5" type="ORF">JMJ35_007640</name>
</gene>
<evidence type="ECO:0000313" key="5">
    <source>
        <dbReference type="EMBL" id="KAK0510246.1"/>
    </source>
</evidence>
<reference evidence="5" key="1">
    <citation type="submission" date="2023-03" db="EMBL/GenBank/DDBJ databases">
        <title>Complete genome of Cladonia borealis.</title>
        <authorList>
            <person name="Park H."/>
        </authorList>
    </citation>
    <scope>NUCLEOTIDE SEQUENCE</scope>
    <source>
        <strain evidence="5">ANT050790</strain>
    </source>
</reference>
<dbReference type="Gene3D" id="1.25.40.20">
    <property type="entry name" value="Ankyrin repeat-containing domain"/>
    <property type="match status" value="3"/>
</dbReference>
<feature type="region of interest" description="Disordered" evidence="4">
    <location>
        <begin position="736"/>
        <end position="772"/>
    </location>
</feature>
<protein>
    <recommendedName>
        <fullName evidence="7">Fungal N-terminal domain-containing protein</fullName>
    </recommendedName>
</protein>
<keyword evidence="6" id="KW-1185">Reference proteome</keyword>
<feature type="region of interest" description="Disordered" evidence="4">
    <location>
        <begin position="175"/>
        <end position="219"/>
    </location>
</feature>
<dbReference type="Proteomes" id="UP001166286">
    <property type="component" value="Unassembled WGS sequence"/>
</dbReference>
<evidence type="ECO:0000313" key="6">
    <source>
        <dbReference type="Proteomes" id="UP001166286"/>
    </source>
</evidence>
<feature type="repeat" description="ANK" evidence="3">
    <location>
        <begin position="548"/>
        <end position="581"/>
    </location>
</feature>
<evidence type="ECO:0000256" key="2">
    <source>
        <dbReference type="ARBA" id="ARBA00023043"/>
    </source>
</evidence>
<dbReference type="EMBL" id="JAFEKC020000017">
    <property type="protein sequence ID" value="KAK0510246.1"/>
    <property type="molecule type" value="Genomic_DNA"/>
</dbReference>
<dbReference type="Pfam" id="PF12796">
    <property type="entry name" value="Ank_2"/>
    <property type="match status" value="3"/>
</dbReference>
<dbReference type="PROSITE" id="PS50297">
    <property type="entry name" value="ANK_REP_REGION"/>
    <property type="match status" value="3"/>
</dbReference>
<dbReference type="SMART" id="SM00248">
    <property type="entry name" value="ANK"/>
    <property type="match status" value="7"/>
</dbReference>
<feature type="compositionally biased region" description="Polar residues" evidence="4">
    <location>
        <begin position="202"/>
        <end position="219"/>
    </location>
</feature>
<feature type="repeat" description="ANK" evidence="3">
    <location>
        <begin position="375"/>
        <end position="407"/>
    </location>
</feature>
<accession>A0AA39QYN9</accession>
<dbReference type="PANTHER" id="PTHR24198:SF165">
    <property type="entry name" value="ANKYRIN REPEAT-CONTAINING PROTEIN-RELATED"/>
    <property type="match status" value="1"/>
</dbReference>
<sequence length="785" mass="88021">MDPLSVTASIIALFQAGGTVSKGLKKIANLRNAPDILLALNNEVADLHALLGNIDDVLRHHREIIGLEPIVSLCRALDRAKRTLLELENVLAYKLTSIRCKDGESHQVLDRSSWLRLESRVQRLKDEIREDKVSLSSELSVLTSLTALRTNAQIRDVYILLGTMRLESRISKTSRIEACTQPTTENEDPSEQAPMVPPQPVQDGQGTEMNPDTVTGTEKQASLPGVVLANTGSAEFELQPFITTFEITRNSCGSHCDCTCHRKFRFRSPDFLDAVFGTLFLGYQASPWFSQGCRNRRCRGSSTRLQYMFPKWFVKRSVALTIACSQPKGPELILRVLRLRPDTAFVFVCARHGYYDELKRLLENGEASILDIDERNQTALSIAINSGQFDIAKLLLQAGSDLFHEDGYGDQPIKEVLRRFLLGKICGTRNEFEDRLFNLVNGQAHIDILDLPELTKAFLGLNPQPFDCVLRSTPRVSVDLADYCGGTALHWASRAGDWEAVEQLIHCGADPNKPDNFGYSSLHMSIYDSRCLELLLRAKADVDMKDNDDRTAMHRLSVYGSDTTNLDLLVRFGANIEATDRFGLTPLLLAVLEDNHLMVSDLLERGADINAGNLDGDTCLFLALWYNSHDSLGILLDNTSLRYNVKFDKGQTLFHIAAIYADIESLDILMSKGLYQLDTAEEDLHGLTAMQYAQFRRLENEEWSTRARRPCDKDPTERYNMVEELLESITEAQASMAGYYDDEASEEETANSEVSYDSSGEDSIEEDQDGEELWEDAREDLDGQS</sequence>
<evidence type="ECO:0008006" key="7">
    <source>
        <dbReference type="Google" id="ProtNLM"/>
    </source>
</evidence>
<evidence type="ECO:0000256" key="3">
    <source>
        <dbReference type="PROSITE-ProRule" id="PRU00023"/>
    </source>
</evidence>
<dbReference type="PROSITE" id="PS50088">
    <property type="entry name" value="ANK_REPEAT"/>
    <property type="match status" value="4"/>
</dbReference>
<dbReference type="SUPFAM" id="SSF48403">
    <property type="entry name" value="Ankyrin repeat"/>
    <property type="match status" value="1"/>
</dbReference>
<dbReference type="AlphaFoldDB" id="A0AA39QYN9"/>
<evidence type="ECO:0000256" key="4">
    <source>
        <dbReference type="SAM" id="MobiDB-lite"/>
    </source>
</evidence>
<organism evidence="5 6">
    <name type="scientific">Cladonia borealis</name>
    <dbReference type="NCBI Taxonomy" id="184061"/>
    <lineage>
        <taxon>Eukaryota</taxon>
        <taxon>Fungi</taxon>
        <taxon>Dikarya</taxon>
        <taxon>Ascomycota</taxon>
        <taxon>Pezizomycotina</taxon>
        <taxon>Lecanoromycetes</taxon>
        <taxon>OSLEUM clade</taxon>
        <taxon>Lecanoromycetidae</taxon>
        <taxon>Lecanorales</taxon>
        <taxon>Lecanorineae</taxon>
        <taxon>Cladoniaceae</taxon>
        <taxon>Cladonia</taxon>
    </lineage>
</organism>
<evidence type="ECO:0000256" key="1">
    <source>
        <dbReference type="ARBA" id="ARBA00022737"/>
    </source>
</evidence>
<keyword evidence="1" id="KW-0677">Repeat</keyword>
<comment type="caution">
    <text evidence="5">The sequence shown here is derived from an EMBL/GenBank/DDBJ whole genome shotgun (WGS) entry which is preliminary data.</text>
</comment>
<feature type="compositionally biased region" description="Acidic residues" evidence="4">
    <location>
        <begin position="740"/>
        <end position="750"/>
    </location>
</feature>
<keyword evidence="2 3" id="KW-0040">ANK repeat</keyword>
<dbReference type="InterPro" id="IPR036770">
    <property type="entry name" value="Ankyrin_rpt-contain_sf"/>
</dbReference>
<feature type="repeat" description="ANK" evidence="3">
    <location>
        <begin position="484"/>
        <end position="516"/>
    </location>
</feature>
<feature type="repeat" description="ANK" evidence="3">
    <location>
        <begin position="582"/>
        <end position="614"/>
    </location>
</feature>
<dbReference type="InterPro" id="IPR002110">
    <property type="entry name" value="Ankyrin_rpt"/>
</dbReference>
<dbReference type="PANTHER" id="PTHR24198">
    <property type="entry name" value="ANKYRIN REPEAT AND PROTEIN KINASE DOMAIN-CONTAINING PROTEIN"/>
    <property type="match status" value="1"/>
</dbReference>
<feature type="compositionally biased region" description="Acidic residues" evidence="4">
    <location>
        <begin position="759"/>
        <end position="772"/>
    </location>
</feature>
<proteinExistence type="predicted"/>
<name>A0AA39QYN9_9LECA</name>